<feature type="region of interest" description="Disordered" evidence="1">
    <location>
        <begin position="335"/>
        <end position="440"/>
    </location>
</feature>
<evidence type="ECO:0000313" key="3">
    <source>
        <dbReference type="EMBL" id="KAF9588440.1"/>
    </source>
</evidence>
<dbReference type="OrthoDB" id="549883at2759"/>
<dbReference type="EMBL" id="JADFTS010000009">
    <property type="protein sequence ID" value="KAF9588440.1"/>
    <property type="molecule type" value="Genomic_DNA"/>
</dbReference>
<dbReference type="AlphaFoldDB" id="A0A835GVR7"/>
<feature type="region of interest" description="Disordered" evidence="1">
    <location>
        <begin position="274"/>
        <end position="302"/>
    </location>
</feature>
<dbReference type="Proteomes" id="UP000631114">
    <property type="component" value="Unassembled WGS sequence"/>
</dbReference>
<protein>
    <recommendedName>
        <fullName evidence="2">DUF1421 domain-containing protein</fullName>
    </recommendedName>
</protein>
<feature type="region of interest" description="Disordered" evidence="1">
    <location>
        <begin position="521"/>
        <end position="543"/>
    </location>
</feature>
<feature type="region of interest" description="Disordered" evidence="1">
    <location>
        <begin position="230"/>
        <end position="260"/>
    </location>
</feature>
<dbReference type="PANTHER" id="PTHR31805">
    <property type="entry name" value="RECEPTOR-LIKE KINASE, PUTATIVE (DUF1421)-RELATED"/>
    <property type="match status" value="1"/>
</dbReference>
<name>A0A835GVR7_9MAGN</name>
<keyword evidence="4" id="KW-1185">Reference proteome</keyword>
<feature type="compositionally biased region" description="Pro residues" evidence="1">
    <location>
        <begin position="402"/>
        <end position="414"/>
    </location>
</feature>
<feature type="domain" description="DUF1421" evidence="2">
    <location>
        <begin position="547"/>
        <end position="591"/>
    </location>
</feature>
<evidence type="ECO:0000256" key="1">
    <source>
        <dbReference type="SAM" id="MobiDB-lite"/>
    </source>
</evidence>
<sequence length="601" mass="67169">MASGSSTGRRGFDFGTDDVLCSYDDFTSQDISNGKKHIDPVNTNDHSKDFRESRMGRSAFLPVYNQPEESLHQELISTVEKTMKKYADNLLRFLEGISARLSQLELYCYNLEKSIGEMRSDLLRENRESDAKLSTLEKHLQEVSLYPFDGLGGLYAFFLFYMRHRVYCNLDTCLNAMLTSYSSALLSRFFCGKYAEPTDLVVHRSIQILRDKQELADTQKELAKLQLVHKESSTVSHSQHKEEVVTPSTSDPQKLDNPPEVQKQQLALALPHQVIPPTSHPSRSMDQHPSMAPSPQIPSQNVNVQTQPTYYPQQNQMSTPLQTQQPQDRYLQADSQYQRPQLQISQPSAQPLQSHGSQAPPVHPFTPYQQQWPQQYPQQVQQQQQHQQPSPQSQIGPQTPSAYPPYPPTQPVNPSPETYPGNLSIQVPSSGIPQPGAGRSEAVNYGYSGINRATVQQQPSQHNMQRPQQHSFGSAVGDNIYPVSGSLSARTPREGYMVYNGEGGSTSHPVPTHFPQGGYPPSISSVQNPPPVRQTSPSPMMRNNNPYNELIEKAVSMGYGRDFVVHVINTMAMSGQPMDFNTLLDRLNMHSSGGSQGAWSG</sequence>
<dbReference type="PANTHER" id="PTHR31805:SF16">
    <property type="entry name" value="FORMIN-LIKE PROTEIN (DUF1421)"/>
    <property type="match status" value="1"/>
</dbReference>
<gene>
    <name evidence="3" type="ORF">IFM89_010199</name>
</gene>
<organism evidence="3 4">
    <name type="scientific">Coptis chinensis</name>
    <dbReference type="NCBI Taxonomy" id="261450"/>
    <lineage>
        <taxon>Eukaryota</taxon>
        <taxon>Viridiplantae</taxon>
        <taxon>Streptophyta</taxon>
        <taxon>Embryophyta</taxon>
        <taxon>Tracheophyta</taxon>
        <taxon>Spermatophyta</taxon>
        <taxon>Magnoliopsida</taxon>
        <taxon>Ranunculales</taxon>
        <taxon>Ranunculaceae</taxon>
        <taxon>Coptidoideae</taxon>
        <taxon>Coptis</taxon>
    </lineage>
</organism>
<proteinExistence type="predicted"/>
<accession>A0A835GVR7</accession>
<feature type="compositionally biased region" description="Polar residues" evidence="1">
    <location>
        <begin position="421"/>
        <end position="432"/>
    </location>
</feature>
<evidence type="ECO:0000259" key="2">
    <source>
        <dbReference type="Pfam" id="PF07223"/>
    </source>
</evidence>
<feature type="compositionally biased region" description="Polar residues" evidence="1">
    <location>
        <begin position="522"/>
        <end position="543"/>
    </location>
</feature>
<reference evidence="3 4" key="1">
    <citation type="submission" date="2020-10" db="EMBL/GenBank/DDBJ databases">
        <title>The Coptis chinensis genome and diversification of protoberbering-type alkaloids.</title>
        <authorList>
            <person name="Wang B."/>
            <person name="Shu S."/>
            <person name="Song C."/>
            <person name="Liu Y."/>
        </authorList>
    </citation>
    <scope>NUCLEOTIDE SEQUENCE [LARGE SCALE GENOMIC DNA]</scope>
    <source>
        <strain evidence="3">HL-2020</strain>
        <tissue evidence="3">Leaf</tissue>
    </source>
</reference>
<feature type="compositionally biased region" description="Polar residues" evidence="1">
    <location>
        <begin position="335"/>
        <end position="357"/>
    </location>
</feature>
<feature type="compositionally biased region" description="Low complexity" evidence="1">
    <location>
        <begin position="369"/>
        <end position="401"/>
    </location>
</feature>
<evidence type="ECO:0000313" key="4">
    <source>
        <dbReference type="Proteomes" id="UP000631114"/>
    </source>
</evidence>
<dbReference type="InterPro" id="IPR010820">
    <property type="entry name" value="DUF1421"/>
</dbReference>
<comment type="caution">
    <text evidence="3">The sequence shown here is derived from an EMBL/GenBank/DDBJ whole genome shotgun (WGS) entry which is preliminary data.</text>
</comment>
<dbReference type="Pfam" id="PF07223">
    <property type="entry name" value="DUF1421"/>
    <property type="match status" value="1"/>
</dbReference>